<dbReference type="Gene3D" id="3.40.462.20">
    <property type="match status" value="1"/>
</dbReference>
<evidence type="ECO:0000313" key="3">
    <source>
        <dbReference type="Proteomes" id="UP001501710"/>
    </source>
</evidence>
<comment type="caution">
    <text evidence="2">The sequence shown here is derived from an EMBL/GenBank/DDBJ whole genome shotgun (WGS) entry which is preliminary data.</text>
</comment>
<reference evidence="3" key="1">
    <citation type="journal article" date="2019" name="Int. J. Syst. Evol. Microbiol.">
        <title>The Global Catalogue of Microorganisms (GCM) 10K type strain sequencing project: providing services to taxonomists for standard genome sequencing and annotation.</title>
        <authorList>
            <consortium name="The Broad Institute Genomics Platform"/>
            <consortium name="The Broad Institute Genome Sequencing Center for Infectious Disease"/>
            <person name="Wu L."/>
            <person name="Ma J."/>
        </authorList>
    </citation>
    <scope>NUCLEOTIDE SEQUENCE [LARGE SCALE GENOMIC DNA]</scope>
    <source>
        <strain evidence="3">JCM 17440</strain>
    </source>
</reference>
<sequence length="238" mass="24664">MVTGVVMYPWAQAEQVLDGLREILLSGPDELTVQTAVAAGPDGGPTVMLLPTWCGDPEADGPVRALGRLGDPLAVQLDTMPLAAAVSGRDALFPNGRHVSIRTRPVAGLTPVISAALMEAGAALPSPMSALSIHQFRNAATRVPVADTAFGTREPHLTVEVIAVWPAGTDGTPHRAWADSTSAKIAPHSLPGGYANMLAPDDTEQIAHAFGGNAARLLEIKARVDPDGVFTAIPLPKG</sequence>
<gene>
    <name evidence="2" type="ORF">GCM10022254_75690</name>
</gene>
<accession>A0ABP8CR94</accession>
<dbReference type="InterPro" id="IPR012951">
    <property type="entry name" value="BBE"/>
</dbReference>
<keyword evidence="3" id="KW-1185">Reference proteome</keyword>
<evidence type="ECO:0000259" key="1">
    <source>
        <dbReference type="Pfam" id="PF08031"/>
    </source>
</evidence>
<dbReference type="Pfam" id="PF08031">
    <property type="entry name" value="BBE"/>
    <property type="match status" value="1"/>
</dbReference>
<proteinExistence type="predicted"/>
<dbReference type="Proteomes" id="UP001501710">
    <property type="component" value="Unassembled WGS sequence"/>
</dbReference>
<dbReference type="InterPro" id="IPR016169">
    <property type="entry name" value="FAD-bd_PCMH_sub2"/>
</dbReference>
<organism evidence="2 3">
    <name type="scientific">Actinomadura meridiana</name>
    <dbReference type="NCBI Taxonomy" id="559626"/>
    <lineage>
        <taxon>Bacteria</taxon>
        <taxon>Bacillati</taxon>
        <taxon>Actinomycetota</taxon>
        <taxon>Actinomycetes</taxon>
        <taxon>Streptosporangiales</taxon>
        <taxon>Thermomonosporaceae</taxon>
        <taxon>Actinomadura</taxon>
    </lineage>
</organism>
<name>A0ABP8CR94_9ACTN</name>
<dbReference type="Gene3D" id="3.30.465.10">
    <property type="match status" value="1"/>
</dbReference>
<evidence type="ECO:0000313" key="2">
    <source>
        <dbReference type="EMBL" id="GAA4242487.1"/>
    </source>
</evidence>
<feature type="domain" description="Berberine/berberine-like" evidence="1">
    <location>
        <begin position="194"/>
        <end position="231"/>
    </location>
</feature>
<protein>
    <recommendedName>
        <fullName evidence="1">Berberine/berberine-like domain-containing protein</fullName>
    </recommendedName>
</protein>
<dbReference type="EMBL" id="BAABAS010000033">
    <property type="protein sequence ID" value="GAA4242487.1"/>
    <property type="molecule type" value="Genomic_DNA"/>
</dbReference>